<dbReference type="InterPro" id="IPR009057">
    <property type="entry name" value="Homeodomain-like_sf"/>
</dbReference>
<accession>A0ABW9EN71</accession>
<dbReference type="PROSITE" id="PS50977">
    <property type="entry name" value="HTH_TETR_2"/>
    <property type="match status" value="1"/>
</dbReference>
<dbReference type="SUPFAM" id="SSF48498">
    <property type="entry name" value="Tetracyclin repressor-like, C-terminal domain"/>
    <property type="match status" value="1"/>
</dbReference>
<dbReference type="EMBL" id="JAQQCL010000029">
    <property type="protein sequence ID" value="MFM0720417.1"/>
    <property type="molecule type" value="Genomic_DNA"/>
</dbReference>
<gene>
    <name evidence="4" type="ORF">PQQ73_29300</name>
</gene>
<evidence type="ECO:0000313" key="4">
    <source>
        <dbReference type="EMBL" id="MFM0720417.1"/>
    </source>
</evidence>
<name>A0ABW9EN71_9BURK</name>
<sequence>MANQASTSTRSSDKILAAATKIAQAHGYGGLNLRALAEEVGIKAASLYHHFPSKADLAAAVAKRYWEDAAAALEAISAKTPDAVACLRKYPATFRAALANDNRMCLASFMTAEYDDLPDVVKTEVLTFVDVNVAWLAKMLVTAEIVGAKDARTRARAIFAAVSGAQLMARGRADIKLFDTLIDTYRAAGLLPA</sequence>
<dbReference type="Gene3D" id="1.10.357.10">
    <property type="entry name" value="Tetracycline Repressor, domain 2"/>
    <property type="match status" value="1"/>
</dbReference>
<reference evidence="4 5" key="1">
    <citation type="journal article" date="2024" name="Chem. Sci.">
        <title>Discovery of megapolipeptins by genome mining of a Burkholderiales bacteria collection.</title>
        <authorList>
            <person name="Paulo B.S."/>
            <person name="Recchia M.J.J."/>
            <person name="Lee S."/>
            <person name="Fergusson C.H."/>
            <person name="Romanowski S.B."/>
            <person name="Hernandez A."/>
            <person name="Krull N."/>
            <person name="Liu D.Y."/>
            <person name="Cavanagh H."/>
            <person name="Bos A."/>
            <person name="Gray C.A."/>
            <person name="Murphy B.T."/>
            <person name="Linington R.G."/>
            <person name="Eustaquio A.S."/>
        </authorList>
    </citation>
    <scope>NUCLEOTIDE SEQUENCE [LARGE SCALE GENOMIC DNA]</scope>
    <source>
        <strain evidence="4 5">RL17-350-BIC-E</strain>
    </source>
</reference>
<proteinExistence type="predicted"/>
<dbReference type="PANTHER" id="PTHR30055:SF219">
    <property type="entry name" value="TRANSCRIPTIONAL REGULATORY PROTEIN"/>
    <property type="match status" value="1"/>
</dbReference>
<dbReference type="RefSeq" id="WP_408156438.1">
    <property type="nucleotide sequence ID" value="NZ_JAQQCL010000029.1"/>
</dbReference>
<evidence type="ECO:0000259" key="3">
    <source>
        <dbReference type="PROSITE" id="PS50977"/>
    </source>
</evidence>
<dbReference type="PRINTS" id="PR00455">
    <property type="entry name" value="HTHTETR"/>
</dbReference>
<dbReference type="Pfam" id="PF00440">
    <property type="entry name" value="TetR_N"/>
    <property type="match status" value="1"/>
</dbReference>
<feature type="DNA-binding region" description="H-T-H motif" evidence="2">
    <location>
        <begin position="32"/>
        <end position="51"/>
    </location>
</feature>
<dbReference type="InterPro" id="IPR036271">
    <property type="entry name" value="Tet_transcr_reg_TetR-rel_C_sf"/>
</dbReference>
<keyword evidence="1 2" id="KW-0238">DNA-binding</keyword>
<evidence type="ECO:0000256" key="2">
    <source>
        <dbReference type="PROSITE-ProRule" id="PRU00335"/>
    </source>
</evidence>
<organism evidence="4 5">
    <name type="scientific">Paraburkholderia strydomiana</name>
    <dbReference type="NCBI Taxonomy" id="1245417"/>
    <lineage>
        <taxon>Bacteria</taxon>
        <taxon>Pseudomonadati</taxon>
        <taxon>Pseudomonadota</taxon>
        <taxon>Betaproteobacteria</taxon>
        <taxon>Burkholderiales</taxon>
        <taxon>Burkholderiaceae</taxon>
        <taxon>Paraburkholderia</taxon>
    </lineage>
</organism>
<feature type="domain" description="HTH tetR-type" evidence="3">
    <location>
        <begin position="9"/>
        <end position="69"/>
    </location>
</feature>
<dbReference type="InterPro" id="IPR050109">
    <property type="entry name" value="HTH-type_TetR-like_transc_reg"/>
</dbReference>
<dbReference type="InterPro" id="IPR001647">
    <property type="entry name" value="HTH_TetR"/>
</dbReference>
<dbReference type="Proteomes" id="UP001629392">
    <property type="component" value="Unassembled WGS sequence"/>
</dbReference>
<protein>
    <submittedName>
        <fullName evidence="4">Helix-turn-helix domain containing protein</fullName>
    </submittedName>
</protein>
<comment type="caution">
    <text evidence="4">The sequence shown here is derived from an EMBL/GenBank/DDBJ whole genome shotgun (WGS) entry which is preliminary data.</text>
</comment>
<evidence type="ECO:0000256" key="1">
    <source>
        <dbReference type="ARBA" id="ARBA00023125"/>
    </source>
</evidence>
<keyword evidence="5" id="KW-1185">Reference proteome</keyword>
<dbReference type="SUPFAM" id="SSF46689">
    <property type="entry name" value="Homeodomain-like"/>
    <property type="match status" value="1"/>
</dbReference>
<evidence type="ECO:0000313" key="5">
    <source>
        <dbReference type="Proteomes" id="UP001629392"/>
    </source>
</evidence>
<dbReference type="PANTHER" id="PTHR30055">
    <property type="entry name" value="HTH-TYPE TRANSCRIPTIONAL REGULATOR RUTR"/>
    <property type="match status" value="1"/>
</dbReference>